<gene>
    <name evidence="2" type="ORF">RHSIM_Rhsim02G0155400</name>
</gene>
<dbReference type="EMBL" id="WJXA01000002">
    <property type="protein sequence ID" value="KAF7149869.1"/>
    <property type="molecule type" value="Genomic_DNA"/>
</dbReference>
<protein>
    <submittedName>
        <fullName evidence="2">Uncharacterized protein</fullName>
    </submittedName>
</protein>
<feature type="compositionally biased region" description="Basic and acidic residues" evidence="1">
    <location>
        <begin position="52"/>
        <end position="61"/>
    </location>
</feature>
<sequence>MNQPIDLGSLLTIPGAGRGHGVVRSHSGSQGHGRRAHIQTDVPLGFSQEEIEASHRDKPISEDEAVVEEESLDKALNIVVSEQQVVDTDQLFDTSNPGQKEASGGQPEGGTAAEDNTASSVQDLTADE</sequence>
<feature type="region of interest" description="Disordered" evidence="1">
    <location>
        <begin position="1"/>
        <end position="68"/>
    </location>
</feature>
<organism evidence="2 3">
    <name type="scientific">Rhododendron simsii</name>
    <name type="common">Sims's rhododendron</name>
    <dbReference type="NCBI Taxonomy" id="118357"/>
    <lineage>
        <taxon>Eukaryota</taxon>
        <taxon>Viridiplantae</taxon>
        <taxon>Streptophyta</taxon>
        <taxon>Embryophyta</taxon>
        <taxon>Tracheophyta</taxon>
        <taxon>Spermatophyta</taxon>
        <taxon>Magnoliopsida</taxon>
        <taxon>eudicotyledons</taxon>
        <taxon>Gunneridae</taxon>
        <taxon>Pentapetalae</taxon>
        <taxon>asterids</taxon>
        <taxon>Ericales</taxon>
        <taxon>Ericaceae</taxon>
        <taxon>Ericoideae</taxon>
        <taxon>Rhodoreae</taxon>
        <taxon>Rhododendron</taxon>
    </lineage>
</organism>
<accession>A0A834H9S5</accession>
<dbReference type="AlphaFoldDB" id="A0A834H9S5"/>
<feature type="region of interest" description="Disordered" evidence="1">
    <location>
        <begin position="83"/>
        <end position="128"/>
    </location>
</feature>
<feature type="compositionally biased region" description="Polar residues" evidence="1">
    <location>
        <begin position="83"/>
        <end position="98"/>
    </location>
</feature>
<evidence type="ECO:0000313" key="2">
    <source>
        <dbReference type="EMBL" id="KAF7149869.1"/>
    </source>
</evidence>
<dbReference type="Proteomes" id="UP000626092">
    <property type="component" value="Unassembled WGS sequence"/>
</dbReference>
<reference evidence="2" key="1">
    <citation type="submission" date="2019-11" db="EMBL/GenBank/DDBJ databases">
        <authorList>
            <person name="Liu Y."/>
            <person name="Hou J."/>
            <person name="Li T.-Q."/>
            <person name="Guan C.-H."/>
            <person name="Wu X."/>
            <person name="Wu H.-Z."/>
            <person name="Ling F."/>
            <person name="Zhang R."/>
            <person name="Shi X.-G."/>
            <person name="Ren J.-P."/>
            <person name="Chen E.-F."/>
            <person name="Sun J.-M."/>
        </authorList>
    </citation>
    <scope>NUCLEOTIDE SEQUENCE</scope>
    <source>
        <strain evidence="2">Adult_tree_wgs_1</strain>
        <tissue evidence="2">Leaves</tissue>
    </source>
</reference>
<proteinExistence type="predicted"/>
<comment type="caution">
    <text evidence="2">The sequence shown here is derived from an EMBL/GenBank/DDBJ whole genome shotgun (WGS) entry which is preliminary data.</text>
</comment>
<name>A0A834H9S5_RHOSS</name>
<keyword evidence="3" id="KW-1185">Reference proteome</keyword>
<evidence type="ECO:0000256" key="1">
    <source>
        <dbReference type="SAM" id="MobiDB-lite"/>
    </source>
</evidence>
<evidence type="ECO:0000313" key="3">
    <source>
        <dbReference type="Proteomes" id="UP000626092"/>
    </source>
</evidence>
<feature type="compositionally biased region" description="Polar residues" evidence="1">
    <location>
        <begin position="114"/>
        <end position="128"/>
    </location>
</feature>